<gene>
    <name evidence="6" type="ORF">F480_05690</name>
</gene>
<sequence>MRENYNDLHLFLTVAQEKSFNRAATKLGISPPAVSKTIRLLEKRLGVQLFVRTTRQVSLTHAGEQLFRTAEQSFTKLNHELDLLAHYRNAPSGLVRINAGLQVVEQILLPKLAHFRQQYPDIQLELISENHFVDIIAEGFDAGVRLGSDVGEGMIAVKINDPMKMVLVARPDYLAQHGFPKTLSDLTQYQGLGYRLSNGQLYAWEFQQKGEIIKITPPCQWIFNDDFAIKTAALRGLGIAYLPEMLVENEVANNSLITLFPEHCQSLPALYLYYPHRNVSPALRVVIDSLKVT</sequence>
<name>A0A179CX25_BIBTR</name>
<keyword evidence="3" id="KW-0238">DNA-binding</keyword>
<dbReference type="PANTHER" id="PTHR30537">
    <property type="entry name" value="HTH-TYPE TRANSCRIPTIONAL REGULATOR"/>
    <property type="match status" value="1"/>
</dbReference>
<feature type="domain" description="HTH lysR-type" evidence="5">
    <location>
        <begin position="1"/>
        <end position="60"/>
    </location>
</feature>
<dbReference type="PATRIC" id="fig|1261658.3.peg.1122"/>
<dbReference type="InterPro" id="IPR058163">
    <property type="entry name" value="LysR-type_TF_proteobact-type"/>
</dbReference>
<dbReference type="AlphaFoldDB" id="A0A179CX25"/>
<dbReference type="Pfam" id="PF00126">
    <property type="entry name" value="HTH_1"/>
    <property type="match status" value="1"/>
</dbReference>
<dbReference type="Proteomes" id="UP000078358">
    <property type="component" value="Unassembled WGS sequence"/>
</dbReference>
<evidence type="ECO:0000313" key="6">
    <source>
        <dbReference type="EMBL" id="OAQ13901.1"/>
    </source>
</evidence>
<organism evidence="6 7">
    <name type="scientific">Bibersteinia trehalosi Y31</name>
    <dbReference type="NCBI Taxonomy" id="1261658"/>
    <lineage>
        <taxon>Bacteria</taxon>
        <taxon>Pseudomonadati</taxon>
        <taxon>Pseudomonadota</taxon>
        <taxon>Gammaproteobacteria</taxon>
        <taxon>Pasteurellales</taxon>
        <taxon>Pasteurellaceae</taxon>
        <taxon>Bibersteinia</taxon>
    </lineage>
</organism>
<evidence type="ECO:0000256" key="2">
    <source>
        <dbReference type="ARBA" id="ARBA00023015"/>
    </source>
</evidence>
<comment type="caution">
    <text evidence="6">The sequence shown here is derived from an EMBL/GenBank/DDBJ whole genome shotgun (WGS) entry which is preliminary data.</text>
</comment>
<evidence type="ECO:0000256" key="3">
    <source>
        <dbReference type="ARBA" id="ARBA00023125"/>
    </source>
</evidence>
<dbReference type="EMBL" id="JACI01000002">
    <property type="protein sequence ID" value="OAQ13901.1"/>
    <property type="molecule type" value="Genomic_DNA"/>
</dbReference>
<proteinExistence type="inferred from homology"/>
<dbReference type="PRINTS" id="PR00039">
    <property type="entry name" value="HTHLYSR"/>
</dbReference>
<dbReference type="RefSeq" id="WP_064318474.1">
    <property type="nucleotide sequence ID" value="NZ_JACI01000002.1"/>
</dbReference>
<protein>
    <submittedName>
        <fullName evidence="6">LysR family transcriptional regulator</fullName>
    </submittedName>
</protein>
<evidence type="ECO:0000259" key="5">
    <source>
        <dbReference type="PROSITE" id="PS50931"/>
    </source>
</evidence>
<dbReference type="PANTHER" id="PTHR30537:SF1">
    <property type="entry name" value="HTH-TYPE TRANSCRIPTIONAL REGULATOR PGRR"/>
    <property type="match status" value="1"/>
</dbReference>
<dbReference type="FunFam" id="1.10.10.10:FF:000001">
    <property type="entry name" value="LysR family transcriptional regulator"/>
    <property type="match status" value="1"/>
</dbReference>
<dbReference type="SUPFAM" id="SSF53850">
    <property type="entry name" value="Periplasmic binding protein-like II"/>
    <property type="match status" value="1"/>
</dbReference>
<keyword evidence="2" id="KW-0805">Transcription regulation</keyword>
<evidence type="ECO:0000256" key="1">
    <source>
        <dbReference type="ARBA" id="ARBA00009437"/>
    </source>
</evidence>
<dbReference type="InterPro" id="IPR036390">
    <property type="entry name" value="WH_DNA-bd_sf"/>
</dbReference>
<reference evidence="6 7" key="1">
    <citation type="submission" date="2014-01" db="EMBL/GenBank/DDBJ databases">
        <authorList>
            <person name="Zuccon D."/>
        </authorList>
    </citation>
    <scope>NUCLEOTIDE SEQUENCE [LARGE SCALE GENOMIC DNA]</scope>
    <source>
        <strain evidence="6 7">Y31</strain>
    </source>
</reference>
<dbReference type="Gene3D" id="1.10.10.10">
    <property type="entry name" value="Winged helix-like DNA-binding domain superfamily/Winged helix DNA-binding domain"/>
    <property type="match status" value="1"/>
</dbReference>
<dbReference type="InterPro" id="IPR036388">
    <property type="entry name" value="WH-like_DNA-bd_sf"/>
</dbReference>
<evidence type="ECO:0000313" key="7">
    <source>
        <dbReference type="Proteomes" id="UP000078358"/>
    </source>
</evidence>
<dbReference type="Pfam" id="PF03466">
    <property type="entry name" value="LysR_substrate"/>
    <property type="match status" value="1"/>
</dbReference>
<dbReference type="SUPFAM" id="SSF46785">
    <property type="entry name" value="Winged helix' DNA-binding domain"/>
    <property type="match status" value="1"/>
</dbReference>
<dbReference type="Gene3D" id="3.40.190.290">
    <property type="match status" value="1"/>
</dbReference>
<dbReference type="GO" id="GO:0006351">
    <property type="term" value="P:DNA-templated transcription"/>
    <property type="evidence" value="ECO:0007669"/>
    <property type="project" value="TreeGrafter"/>
</dbReference>
<keyword evidence="4" id="KW-0804">Transcription</keyword>
<comment type="similarity">
    <text evidence="1">Belongs to the LysR transcriptional regulatory family.</text>
</comment>
<evidence type="ECO:0000256" key="4">
    <source>
        <dbReference type="ARBA" id="ARBA00023163"/>
    </source>
</evidence>
<dbReference type="PROSITE" id="PS50931">
    <property type="entry name" value="HTH_LYSR"/>
    <property type="match status" value="1"/>
</dbReference>
<dbReference type="InterPro" id="IPR000847">
    <property type="entry name" value="LysR_HTH_N"/>
</dbReference>
<accession>A0A179CX25</accession>
<dbReference type="GO" id="GO:0003700">
    <property type="term" value="F:DNA-binding transcription factor activity"/>
    <property type="evidence" value="ECO:0007669"/>
    <property type="project" value="InterPro"/>
</dbReference>
<dbReference type="GO" id="GO:0043565">
    <property type="term" value="F:sequence-specific DNA binding"/>
    <property type="evidence" value="ECO:0007669"/>
    <property type="project" value="TreeGrafter"/>
</dbReference>
<dbReference type="InterPro" id="IPR005119">
    <property type="entry name" value="LysR_subst-bd"/>
</dbReference>